<dbReference type="InterPro" id="IPR000014">
    <property type="entry name" value="PAS"/>
</dbReference>
<dbReference type="Proteomes" id="UP000198893">
    <property type="component" value="Unassembled WGS sequence"/>
</dbReference>
<dbReference type="AlphaFoldDB" id="A0A1H8VE42"/>
<accession>A0A1H8VE42</accession>
<dbReference type="EMBL" id="FODS01000028">
    <property type="protein sequence ID" value="SEP13543.1"/>
    <property type="molecule type" value="Genomic_DNA"/>
</dbReference>
<dbReference type="STRING" id="569882.SAMN04490248_12811"/>
<protein>
    <submittedName>
        <fullName evidence="2">PAS domain-containing protein</fullName>
    </submittedName>
</protein>
<dbReference type="Pfam" id="PF00989">
    <property type="entry name" value="PAS"/>
    <property type="match status" value="1"/>
</dbReference>
<dbReference type="SMART" id="SM00091">
    <property type="entry name" value="PAS"/>
    <property type="match status" value="1"/>
</dbReference>
<dbReference type="PROSITE" id="PS50112">
    <property type="entry name" value="PAS"/>
    <property type="match status" value="1"/>
</dbReference>
<dbReference type="InterPro" id="IPR035965">
    <property type="entry name" value="PAS-like_dom_sf"/>
</dbReference>
<gene>
    <name evidence="2" type="ORF">SAMN04490248_12811</name>
</gene>
<dbReference type="GO" id="GO:0006355">
    <property type="term" value="P:regulation of DNA-templated transcription"/>
    <property type="evidence" value="ECO:0007669"/>
    <property type="project" value="InterPro"/>
</dbReference>
<dbReference type="Gene3D" id="3.30.450.20">
    <property type="entry name" value="PAS domain"/>
    <property type="match status" value="1"/>
</dbReference>
<dbReference type="RefSeq" id="WP_093120151.1">
    <property type="nucleotide sequence ID" value="NZ_FODS01000028.1"/>
</dbReference>
<dbReference type="CDD" id="cd00130">
    <property type="entry name" value="PAS"/>
    <property type="match status" value="1"/>
</dbReference>
<sequence length="396" mass="44317">MGKHITDRTEMTDTLCRDGLIAHACETQERRLGLKPRTAAGQPWSLIYPLADREQLQGLFAQTDPGPHVLSLDMRCRDGGLIEATAIATLVQDDAGQTCLRTVKWPRAGSLKDLARLAEENEILGSILEASDDAGWCMEWREPVDLSAPEQEIIRQVFENGPRWRFCNAAMARLYRTPDGADFNERPVHETFPRSKENEAFIRQLIHADFNIIGSPSRDLRYDGVYIEVENDVRGQVRGNLLYRMWGTVRDVSKHARRNAVLREQIQTLETVLSGLPEGILVVDDEGQVLVTNAAAEELFDMSHETLLECRLRDLLTPALALPDLFDSAAEQVPGHPTRIIPVQLRRPDRPAQADLSVRSVRLNTEECLVVSFRMRLGSARLPGAENASAAEQARG</sequence>
<evidence type="ECO:0000313" key="3">
    <source>
        <dbReference type="Proteomes" id="UP000198893"/>
    </source>
</evidence>
<keyword evidence="3" id="KW-1185">Reference proteome</keyword>
<dbReference type="SUPFAM" id="SSF55785">
    <property type="entry name" value="PYP-like sensor domain (PAS domain)"/>
    <property type="match status" value="2"/>
</dbReference>
<feature type="domain" description="PAS" evidence="1">
    <location>
        <begin position="265"/>
        <end position="318"/>
    </location>
</feature>
<proteinExistence type="predicted"/>
<dbReference type="InterPro" id="IPR013767">
    <property type="entry name" value="PAS_fold"/>
</dbReference>
<evidence type="ECO:0000313" key="2">
    <source>
        <dbReference type="EMBL" id="SEP13543.1"/>
    </source>
</evidence>
<reference evidence="2 3" key="1">
    <citation type="submission" date="2016-10" db="EMBL/GenBank/DDBJ databases">
        <authorList>
            <person name="de Groot N.N."/>
        </authorList>
    </citation>
    <scope>NUCLEOTIDE SEQUENCE [LARGE SCALE GENOMIC DNA]</scope>
    <source>
        <strain evidence="2 3">DSM 27842</strain>
    </source>
</reference>
<evidence type="ECO:0000259" key="1">
    <source>
        <dbReference type="PROSITE" id="PS50112"/>
    </source>
</evidence>
<organism evidence="2 3">
    <name type="scientific">Salinihabitans flavidus</name>
    <dbReference type="NCBI Taxonomy" id="569882"/>
    <lineage>
        <taxon>Bacteria</taxon>
        <taxon>Pseudomonadati</taxon>
        <taxon>Pseudomonadota</taxon>
        <taxon>Alphaproteobacteria</taxon>
        <taxon>Rhodobacterales</taxon>
        <taxon>Roseobacteraceae</taxon>
        <taxon>Salinihabitans</taxon>
    </lineage>
</organism>
<dbReference type="OrthoDB" id="7819489at2"/>
<name>A0A1H8VE42_9RHOB</name>